<keyword evidence="7 9" id="KW-1133">Transmembrane helix</keyword>
<organism evidence="12 13">
    <name type="scientific">Butyricicoccus pullicaecorum</name>
    <dbReference type="NCBI Taxonomy" id="501571"/>
    <lineage>
        <taxon>Bacteria</taxon>
        <taxon>Bacillati</taxon>
        <taxon>Bacillota</taxon>
        <taxon>Clostridia</taxon>
        <taxon>Eubacteriales</taxon>
        <taxon>Butyricicoccaceae</taxon>
        <taxon>Butyricicoccus</taxon>
    </lineage>
</organism>
<evidence type="ECO:0000313" key="13">
    <source>
        <dbReference type="Proteomes" id="UP000195897"/>
    </source>
</evidence>
<proteinExistence type="inferred from homology"/>
<evidence type="ECO:0000256" key="2">
    <source>
        <dbReference type="ARBA" id="ARBA00022475"/>
    </source>
</evidence>
<comment type="catalytic activity">
    <reaction evidence="9 10">
        <text>Release of signal peptides from bacterial membrane prolipoproteins. Hydrolyzes -Xaa-Yaa-Zaa-|-(S,diacylglyceryl)Cys-, in which Xaa is hydrophobic (preferably Leu), and Yaa (Ala or Ser) and Zaa (Gly or Ala) have small, neutral side chains.</text>
        <dbReference type="EC" id="3.4.23.36"/>
    </reaction>
</comment>
<keyword evidence="6 9" id="KW-0378">Hydrolase</keyword>
<dbReference type="EC" id="3.4.23.36" evidence="9"/>
<dbReference type="HAMAP" id="MF_00161">
    <property type="entry name" value="LspA"/>
    <property type="match status" value="1"/>
</dbReference>
<evidence type="ECO:0000256" key="4">
    <source>
        <dbReference type="ARBA" id="ARBA00022692"/>
    </source>
</evidence>
<dbReference type="GO" id="GO:0004190">
    <property type="term" value="F:aspartic-type endopeptidase activity"/>
    <property type="evidence" value="ECO:0007669"/>
    <property type="project" value="UniProtKB-UniRule"/>
</dbReference>
<evidence type="ECO:0000313" key="12">
    <source>
        <dbReference type="EMBL" id="OUP53831.1"/>
    </source>
</evidence>
<evidence type="ECO:0000256" key="6">
    <source>
        <dbReference type="ARBA" id="ARBA00022801"/>
    </source>
</evidence>
<comment type="function">
    <text evidence="9 10">This protein specifically catalyzes the removal of signal peptides from prolipoproteins.</text>
</comment>
<dbReference type="GO" id="GO:0005886">
    <property type="term" value="C:plasma membrane"/>
    <property type="evidence" value="ECO:0007669"/>
    <property type="project" value="UniProtKB-SubCell"/>
</dbReference>
<dbReference type="PRINTS" id="PR00781">
    <property type="entry name" value="LIPOSIGPTASE"/>
</dbReference>
<keyword evidence="2 9" id="KW-1003">Cell membrane</keyword>
<evidence type="ECO:0000256" key="1">
    <source>
        <dbReference type="ARBA" id="ARBA00006139"/>
    </source>
</evidence>
<evidence type="ECO:0000256" key="7">
    <source>
        <dbReference type="ARBA" id="ARBA00022989"/>
    </source>
</evidence>
<dbReference type="PANTHER" id="PTHR33695:SF1">
    <property type="entry name" value="LIPOPROTEIN SIGNAL PEPTIDASE"/>
    <property type="match status" value="1"/>
</dbReference>
<reference evidence="13" key="1">
    <citation type="submission" date="2017-04" db="EMBL/GenBank/DDBJ databases">
        <title>Function of individual gut microbiota members based on whole genome sequencing of pure cultures obtained from chicken caecum.</title>
        <authorList>
            <person name="Medvecky M."/>
            <person name="Cejkova D."/>
            <person name="Polansky O."/>
            <person name="Karasova D."/>
            <person name="Kubasova T."/>
            <person name="Cizek A."/>
            <person name="Rychlik I."/>
        </authorList>
    </citation>
    <scope>NUCLEOTIDE SEQUENCE [LARGE SCALE GENOMIC DNA]</scope>
    <source>
        <strain evidence="13">An180</strain>
    </source>
</reference>
<dbReference type="PROSITE" id="PS00855">
    <property type="entry name" value="SPASE_II"/>
    <property type="match status" value="1"/>
</dbReference>
<keyword evidence="4 9" id="KW-0812">Transmembrane</keyword>
<feature type="transmembrane region" description="Helical" evidence="9">
    <location>
        <begin position="58"/>
        <end position="75"/>
    </location>
</feature>
<evidence type="ECO:0000256" key="9">
    <source>
        <dbReference type="HAMAP-Rule" id="MF_00161"/>
    </source>
</evidence>
<comment type="caution">
    <text evidence="12">The sequence shown here is derived from an EMBL/GenBank/DDBJ whole genome shotgun (WGS) entry which is preliminary data.</text>
</comment>
<evidence type="ECO:0000256" key="8">
    <source>
        <dbReference type="ARBA" id="ARBA00023136"/>
    </source>
</evidence>
<dbReference type="PANTHER" id="PTHR33695">
    <property type="entry name" value="LIPOPROTEIN SIGNAL PEPTIDASE"/>
    <property type="match status" value="1"/>
</dbReference>
<keyword evidence="5 9" id="KW-0064">Aspartyl protease</keyword>
<evidence type="ECO:0000256" key="10">
    <source>
        <dbReference type="RuleBase" id="RU000594"/>
    </source>
</evidence>
<keyword evidence="8 9" id="KW-0472">Membrane</keyword>
<dbReference type="InterPro" id="IPR001872">
    <property type="entry name" value="Peptidase_A8"/>
</dbReference>
<dbReference type="Pfam" id="PF01252">
    <property type="entry name" value="Peptidase_A8"/>
    <property type="match status" value="1"/>
</dbReference>
<accession>A0A1Y4LG37</accession>
<feature type="active site" evidence="9">
    <location>
        <position position="127"/>
    </location>
</feature>
<protein>
    <recommendedName>
        <fullName evidence="9">Lipoprotein signal peptidase</fullName>
        <ecNumber evidence="9">3.4.23.36</ecNumber>
    </recommendedName>
    <alternativeName>
        <fullName evidence="9">Prolipoprotein signal peptidase</fullName>
    </alternativeName>
    <alternativeName>
        <fullName evidence="9">Signal peptidase II</fullName>
        <shortName evidence="9">SPase II</shortName>
    </alternativeName>
</protein>
<dbReference type="NCBIfam" id="TIGR00077">
    <property type="entry name" value="lspA"/>
    <property type="match status" value="1"/>
</dbReference>
<name>A0A1Y4LG37_9FIRM</name>
<feature type="transmembrane region" description="Helical" evidence="9">
    <location>
        <begin position="87"/>
        <end position="105"/>
    </location>
</feature>
<feature type="transmembrane region" description="Helical" evidence="9">
    <location>
        <begin position="21"/>
        <end position="38"/>
    </location>
</feature>
<feature type="active site" evidence="9">
    <location>
        <position position="111"/>
    </location>
</feature>
<comment type="pathway">
    <text evidence="9">Protein modification; lipoprotein biosynthesis (signal peptide cleavage).</text>
</comment>
<evidence type="ECO:0000256" key="11">
    <source>
        <dbReference type="RuleBase" id="RU004181"/>
    </source>
</evidence>
<feature type="transmembrane region" description="Helical" evidence="9">
    <location>
        <begin position="117"/>
        <end position="142"/>
    </location>
</feature>
<sequence>MIIAIVIILMVLLDQLVKYWALIKLSAIGTIPLIDGVFHLTYVENRGAAFGILQDQRWLFLVMTPIILAVLAYVLHKKYIRTKLGRVSVYLIAAGAVGNLIDRAWHGFVVDLFDFRLIHFPVFNVADIYVVIGVVLFFYYYLIQHDKAVPHE</sequence>
<evidence type="ECO:0000256" key="3">
    <source>
        <dbReference type="ARBA" id="ARBA00022670"/>
    </source>
</evidence>
<gene>
    <name evidence="9" type="primary">lspA</name>
    <name evidence="12" type="ORF">B5F17_04405</name>
</gene>
<comment type="subcellular location">
    <subcellularLocation>
        <location evidence="9">Cell membrane</location>
        <topology evidence="9">Multi-pass membrane protein</topology>
    </subcellularLocation>
</comment>
<dbReference type="Proteomes" id="UP000195897">
    <property type="component" value="Unassembled WGS sequence"/>
</dbReference>
<comment type="similarity">
    <text evidence="1 9 11">Belongs to the peptidase A8 family.</text>
</comment>
<dbReference type="UniPathway" id="UPA00665"/>
<dbReference type="RefSeq" id="WP_087371222.1">
    <property type="nucleotide sequence ID" value="NZ_NFKK01000003.1"/>
</dbReference>
<evidence type="ECO:0000256" key="5">
    <source>
        <dbReference type="ARBA" id="ARBA00022750"/>
    </source>
</evidence>
<keyword evidence="3 9" id="KW-0645">Protease</keyword>
<dbReference type="AlphaFoldDB" id="A0A1Y4LG37"/>
<dbReference type="GO" id="GO:0006508">
    <property type="term" value="P:proteolysis"/>
    <property type="evidence" value="ECO:0007669"/>
    <property type="project" value="UniProtKB-KW"/>
</dbReference>
<dbReference type="EMBL" id="NFKK01000003">
    <property type="protein sequence ID" value="OUP53831.1"/>
    <property type="molecule type" value="Genomic_DNA"/>
</dbReference>